<keyword evidence="3" id="KW-1185">Reference proteome</keyword>
<feature type="chain" id="PRO_5046816707" evidence="1">
    <location>
        <begin position="19"/>
        <end position="235"/>
    </location>
</feature>
<organism evidence="2 3">
    <name type="scientific">Dyella kyungheensis</name>
    <dbReference type="NCBI Taxonomy" id="1242174"/>
    <lineage>
        <taxon>Bacteria</taxon>
        <taxon>Pseudomonadati</taxon>
        <taxon>Pseudomonadota</taxon>
        <taxon>Gammaproteobacteria</taxon>
        <taxon>Lysobacterales</taxon>
        <taxon>Rhodanobacteraceae</taxon>
        <taxon>Dyella</taxon>
    </lineage>
</organism>
<evidence type="ECO:0000313" key="3">
    <source>
        <dbReference type="Proteomes" id="UP001430065"/>
    </source>
</evidence>
<sequence>MKQLIASGLLLATFAAAAQTDLPAVKVTAPYSSIHAGYLISGDFRVDPRMPSVVYPAQALVKDDILSIEPVHLQDNEYLVLQECASADCHEASIVRYWNSDHIGGDDTRRNRVWITHENKYFLWLKRLPEVSGQSCGQGWFKSDATTTKCGSHFTTFQQISPPLMLIPTGELAAYHQDVLKQAVLTDPEPVINQTHEGSTYVVTYEGGSTVRVRRMHAAQDGGQEDQASKGSPKS</sequence>
<gene>
    <name evidence="2" type="ORF">ISP20_17875</name>
</gene>
<dbReference type="EMBL" id="JADIKC010000008">
    <property type="protein sequence ID" value="MBM7123040.1"/>
    <property type="molecule type" value="Genomic_DNA"/>
</dbReference>
<evidence type="ECO:0000256" key="1">
    <source>
        <dbReference type="SAM" id="SignalP"/>
    </source>
</evidence>
<keyword evidence="1" id="KW-0732">Signal</keyword>
<dbReference type="Proteomes" id="UP001430065">
    <property type="component" value="Unassembled WGS sequence"/>
</dbReference>
<comment type="caution">
    <text evidence="2">The sequence shown here is derived from an EMBL/GenBank/DDBJ whole genome shotgun (WGS) entry which is preliminary data.</text>
</comment>
<accession>A0ABS2JXI2</accession>
<feature type="signal peptide" evidence="1">
    <location>
        <begin position="1"/>
        <end position="18"/>
    </location>
</feature>
<reference evidence="2 3" key="1">
    <citation type="submission" date="2020-10" db="EMBL/GenBank/DDBJ databases">
        <title>Phylogeny of dyella-like bacteria.</title>
        <authorList>
            <person name="Fu J."/>
        </authorList>
    </citation>
    <scope>NUCLEOTIDE SEQUENCE [LARGE SCALE GENOMIC DNA]</scope>
    <source>
        <strain evidence="2 3">THG-B117</strain>
    </source>
</reference>
<name>A0ABS2JXI2_9GAMM</name>
<protein>
    <submittedName>
        <fullName evidence="2">Uncharacterized protein</fullName>
    </submittedName>
</protein>
<proteinExistence type="predicted"/>
<evidence type="ECO:0000313" key="2">
    <source>
        <dbReference type="EMBL" id="MBM7123040.1"/>
    </source>
</evidence>
<dbReference type="RefSeq" id="WP_204637491.1">
    <property type="nucleotide sequence ID" value="NZ_JADIKC010000008.1"/>
</dbReference>